<gene>
    <name evidence="2" type="ORF">QQX09_08895</name>
</gene>
<keyword evidence="1" id="KW-0732">Signal</keyword>
<comment type="caution">
    <text evidence="2">The sequence shown here is derived from an EMBL/GenBank/DDBJ whole genome shotgun (WGS) entry which is preliminary data.</text>
</comment>
<sequence length="145" mass="14759">MAVLAVVGALVLGTLLAGCASPGTDDGVEHGETLDLGVPGAVLDVAEGVAGYPACGNEPITHDGVTWYPFEPANLDEFPEVAALAAGGLGGGTMRIVLPAVVAPGPGDDVGTLTVYEGGLAHWISDSGDLETWLTDRPLEYWWAC</sequence>
<reference evidence="2" key="1">
    <citation type="submission" date="2023-06" db="EMBL/GenBank/DDBJ databases">
        <title>Sysu t00192.</title>
        <authorList>
            <person name="Gao L."/>
            <person name="Fang B.-Z."/>
            <person name="Li W.-J."/>
        </authorList>
    </citation>
    <scope>NUCLEOTIDE SEQUENCE</scope>
    <source>
        <strain evidence="2">SYSU T00192</strain>
    </source>
</reference>
<protein>
    <submittedName>
        <fullName evidence="2">Uncharacterized protein</fullName>
    </submittedName>
</protein>
<keyword evidence="3" id="KW-1185">Reference proteome</keyword>
<dbReference type="RefSeq" id="WP_301133626.1">
    <property type="nucleotide sequence ID" value="NZ_JAUHPW010000006.1"/>
</dbReference>
<feature type="signal peptide" evidence="1">
    <location>
        <begin position="1"/>
        <end position="20"/>
    </location>
</feature>
<evidence type="ECO:0000313" key="3">
    <source>
        <dbReference type="Proteomes" id="UP001172728"/>
    </source>
</evidence>
<accession>A0ABT8GA20</accession>
<name>A0ABT8GA20_9MICO</name>
<dbReference type="Proteomes" id="UP001172728">
    <property type="component" value="Unassembled WGS sequence"/>
</dbReference>
<dbReference type="EMBL" id="JAUHPW010000006">
    <property type="protein sequence ID" value="MDN4475970.1"/>
    <property type="molecule type" value="Genomic_DNA"/>
</dbReference>
<organism evidence="2 3">
    <name type="scientific">Demequina litoralis</name>
    <dbReference type="NCBI Taxonomy" id="3051660"/>
    <lineage>
        <taxon>Bacteria</taxon>
        <taxon>Bacillati</taxon>
        <taxon>Actinomycetota</taxon>
        <taxon>Actinomycetes</taxon>
        <taxon>Micrococcales</taxon>
        <taxon>Demequinaceae</taxon>
        <taxon>Demequina</taxon>
    </lineage>
</organism>
<feature type="chain" id="PRO_5046863554" evidence="1">
    <location>
        <begin position="21"/>
        <end position="145"/>
    </location>
</feature>
<proteinExistence type="predicted"/>
<evidence type="ECO:0000313" key="2">
    <source>
        <dbReference type="EMBL" id="MDN4475970.1"/>
    </source>
</evidence>
<evidence type="ECO:0000256" key="1">
    <source>
        <dbReference type="SAM" id="SignalP"/>
    </source>
</evidence>